<keyword evidence="3" id="KW-1185">Reference proteome</keyword>
<proteinExistence type="predicted"/>
<protein>
    <submittedName>
        <fullName evidence="2">Uncharacterized protein</fullName>
    </submittedName>
</protein>
<reference evidence="2 3" key="1">
    <citation type="submission" date="2020-05" db="EMBL/GenBank/DDBJ databases">
        <title>Isolation and characterization of methanoarchaea from a cold seep at offshore SW Taiwan.</title>
        <authorList>
            <person name="Chen Y.-W."/>
            <person name="Chen S.-C."/>
            <person name="Lai M.-C."/>
        </authorList>
    </citation>
    <scope>NUCLEOTIDE SEQUENCE [LARGE SCALE GENOMIC DNA]</scope>
    <source>
        <strain evidence="2 3">YWC-01</strain>
    </source>
</reference>
<sequence>MIYLSIPTINPAPGAGFPGGQIRHIPLQLLFKGRETLLSVIRATFTDLLISIAVGCPGFVSAGAFFRHPHPFRRRPSFQEDLLPGERNADSKISGIS</sequence>
<dbReference type="Proteomes" id="UP001273768">
    <property type="component" value="Unassembled WGS sequence"/>
</dbReference>
<evidence type="ECO:0000313" key="2">
    <source>
        <dbReference type="EMBL" id="MDV4343038.1"/>
    </source>
</evidence>
<dbReference type="EMBL" id="JABFFQ010000005">
    <property type="protein sequence ID" value="MDV4343038.1"/>
    <property type="molecule type" value="Genomic_DNA"/>
</dbReference>
<organism evidence="2 3">
    <name type="scientific">Methanoculleus nereidis</name>
    <dbReference type="NCBI Taxonomy" id="2735141"/>
    <lineage>
        <taxon>Archaea</taxon>
        <taxon>Methanobacteriati</taxon>
        <taxon>Methanobacteriota</taxon>
        <taxon>Stenosarchaea group</taxon>
        <taxon>Methanomicrobia</taxon>
        <taxon>Methanomicrobiales</taxon>
        <taxon>Methanomicrobiaceae</taxon>
        <taxon>Methanoculleus</taxon>
    </lineage>
</organism>
<feature type="region of interest" description="Disordered" evidence="1">
    <location>
        <begin position="74"/>
        <end position="97"/>
    </location>
</feature>
<name>A0ABU3Z2K9_9EURY</name>
<comment type="caution">
    <text evidence="2">The sequence shown here is derived from an EMBL/GenBank/DDBJ whole genome shotgun (WGS) entry which is preliminary data.</text>
</comment>
<evidence type="ECO:0000313" key="3">
    <source>
        <dbReference type="Proteomes" id="UP001273768"/>
    </source>
</evidence>
<dbReference type="RefSeq" id="WP_317296218.1">
    <property type="nucleotide sequence ID" value="NZ_JABFFQ010000005.1"/>
</dbReference>
<gene>
    <name evidence="2" type="ORF">HL657_07585</name>
</gene>
<accession>A0ABU3Z2K9</accession>
<evidence type="ECO:0000256" key="1">
    <source>
        <dbReference type="SAM" id="MobiDB-lite"/>
    </source>
</evidence>